<dbReference type="Proteomes" id="UP000290289">
    <property type="component" value="Chromosome 1"/>
</dbReference>
<comment type="caution">
    <text evidence="1">The sequence shown here is derived from an EMBL/GenBank/DDBJ whole genome shotgun (WGS) entry which is preliminary data.</text>
</comment>
<evidence type="ECO:0000313" key="2">
    <source>
        <dbReference type="Proteomes" id="UP000290289"/>
    </source>
</evidence>
<dbReference type="EMBL" id="RDQH01000327">
    <property type="protein sequence ID" value="RXI07476.1"/>
    <property type="molecule type" value="Genomic_DNA"/>
</dbReference>
<protein>
    <submittedName>
        <fullName evidence="1">Uncharacterized protein</fullName>
    </submittedName>
</protein>
<organism evidence="1 2">
    <name type="scientific">Malus domestica</name>
    <name type="common">Apple</name>
    <name type="synonym">Pyrus malus</name>
    <dbReference type="NCBI Taxonomy" id="3750"/>
    <lineage>
        <taxon>Eukaryota</taxon>
        <taxon>Viridiplantae</taxon>
        <taxon>Streptophyta</taxon>
        <taxon>Embryophyta</taxon>
        <taxon>Tracheophyta</taxon>
        <taxon>Spermatophyta</taxon>
        <taxon>Magnoliopsida</taxon>
        <taxon>eudicotyledons</taxon>
        <taxon>Gunneridae</taxon>
        <taxon>Pentapetalae</taxon>
        <taxon>rosids</taxon>
        <taxon>fabids</taxon>
        <taxon>Rosales</taxon>
        <taxon>Rosaceae</taxon>
        <taxon>Amygdaloideae</taxon>
        <taxon>Maleae</taxon>
        <taxon>Malus</taxon>
    </lineage>
</organism>
<proteinExistence type="predicted"/>
<keyword evidence="2" id="KW-1185">Reference proteome</keyword>
<gene>
    <name evidence="1" type="ORF">DVH24_005249</name>
</gene>
<name>A0A498KJ81_MALDO</name>
<sequence>MTTAPPPLAPSHRTTITHSVLLRRHRRGLSLCTGSCHCSSTSPTRLTSPDLERKWQQQQWEGIRTILVSVIVSALRSSRYSSERYVVNKGKNKMQFAAYRKQRMAGGGGGRPLGQTPTWAVVDICFPLGATEHIGQVFKRVKIQLKRAYKIDNWWDIRVHGILKDLAQKSISETKAISLPCIPEFCP</sequence>
<reference evidence="1 2" key="1">
    <citation type="submission" date="2018-10" db="EMBL/GenBank/DDBJ databases">
        <title>A high-quality apple genome assembly.</title>
        <authorList>
            <person name="Hu J."/>
        </authorList>
    </citation>
    <scope>NUCLEOTIDE SEQUENCE [LARGE SCALE GENOMIC DNA]</scope>
    <source>
        <strain evidence="2">cv. HFTH1</strain>
        <tissue evidence="1">Young leaf</tissue>
    </source>
</reference>
<dbReference type="AlphaFoldDB" id="A0A498KJ81"/>
<evidence type="ECO:0000313" key="1">
    <source>
        <dbReference type="EMBL" id="RXI07476.1"/>
    </source>
</evidence>
<accession>A0A498KJ81</accession>